<evidence type="ECO:0000313" key="1">
    <source>
        <dbReference type="EMBL" id="AMB87392.1"/>
    </source>
</evidence>
<dbReference type="RefSeq" id="WP_060783585.1">
    <property type="nucleotide sequence ID" value="NZ_CP014135.1"/>
</dbReference>
<reference evidence="2" key="1">
    <citation type="submission" date="2016-01" db="EMBL/GenBank/DDBJ databases">
        <authorList>
            <person name="Storey N.H."/>
            <person name="Neuman B.W."/>
        </authorList>
    </citation>
    <scope>NUCLEOTIDE SEQUENCE [LARGE SCALE GENOMIC DNA]</scope>
    <source>
        <strain evidence="2">NCPPB 2472</strain>
    </source>
</reference>
<protein>
    <submittedName>
        <fullName evidence="1">Uncharacterized protein</fullName>
    </submittedName>
</protein>
<keyword evidence="2" id="KW-1185">Reference proteome</keyword>
<proteinExistence type="predicted"/>
<dbReference type="EMBL" id="CP014135">
    <property type="protein sequence ID" value="AMB87392.1"/>
    <property type="molecule type" value="Genomic_DNA"/>
</dbReference>
<dbReference type="AlphaFoldDB" id="A0A0X1T5Z1"/>
<dbReference type="STRING" id="46677.AWM79_19665"/>
<dbReference type="Proteomes" id="UP000063229">
    <property type="component" value="Chromosome"/>
</dbReference>
<evidence type="ECO:0000313" key="2">
    <source>
        <dbReference type="Proteomes" id="UP000063229"/>
    </source>
</evidence>
<organism evidence="1 2">
    <name type="scientific">Pseudomonas agarici</name>
    <dbReference type="NCBI Taxonomy" id="46677"/>
    <lineage>
        <taxon>Bacteria</taxon>
        <taxon>Pseudomonadati</taxon>
        <taxon>Pseudomonadota</taxon>
        <taxon>Gammaproteobacteria</taxon>
        <taxon>Pseudomonadales</taxon>
        <taxon>Pseudomonadaceae</taxon>
        <taxon>Pseudomonas</taxon>
    </lineage>
</organism>
<dbReference type="KEGG" id="pagb:AWM79_19665"/>
<sequence>MSDRKVIKITGHGAATDSRLDKVELILTDTSLRYYDLTSRLDPRVTPIKKQSFNVEDRDQAKLRVSLEGNFFVSEVKGNELVLRKNIESNLKIILQNQTITLNPDLYYGGRLYNVMEMDLPQLLIPGNNQPVMLGSAASRSYDSTALVFNAEREAELDRYPGDSIVNYEIRLARYDGQPTNPTAGYLSFEEIKNTKSKGFVILSSAPMSAFDLSSIQFSYRITTRGGTRIDSLGDEKKDFLQVRVSASIHQLIDMKAINKTHTLDSLEMKYLLNGRDLFRYLNIAFPRFRVFYESGSEVAYNSVHHLDLSTAAKKTEHGLLIDMASLASVDSLDKKSFLRIKGLVYFEQRPPEVANFSYEMLDSDYKTMSEEHYVGRCHFRQVVEDAASARVLNLDVRGNPYYFEMDIKDPLKEGLSKHGPSVCYYRVHLISPFPPVAMDQLFFSEVDFYFNRKLTFADIAQGLDLPYEELDIAPVVQEAKLEEFLEEYVLAYTAIPFSFERMAKDVLMRAAFPQAVAKHVSVHGYSRTGRKLFSTRWLEKDQVEEDPVWWCGVEMLVLCIWMKKEALAQTPSPYSYRAEREFDGGTYDAPYFLNVEGKFNPYTYIPCLKGNHIYELDPLFSNTLYVGQGRSRVQGRGSANTIYLMWDSHTVFDFAAQEDFQKRLAPSRLKLMGVELESVVIQVPGPEDERWGSIVLEWALLVDPEKELAATEDPAVLARLRGSRASLKEGSLTLVNFLKEPIGEFLEIEIRGRLYALEVSPNDGKIYWRRQVDLSRETLGEKTVLRRWSDKTEYVLRNSILGKPNTPVYPSDDGLDILIARGEVAYLHGGKHETQLVGNLPENFFYLDQGGADSVIANGYRNTIEISSALGGDKVLFLSTKKEATHFISASGISFRTAQIQDDDLFFFLEAETYLLTICLKGVVAWPRSAQSRVRLLLEEGTFSADQLIDSLRWLALSHREEAYRYQSALPEPALQQGFTQLADRVAKDEHSRGYLKDQIKQYDVVEKE</sequence>
<gene>
    <name evidence="1" type="ORF">AWM79_19665</name>
</gene>
<accession>A0A0X1T5Z1</accession>
<name>A0A0X1T5Z1_PSEAA</name>